<proteinExistence type="predicted"/>
<dbReference type="STRING" id="314608.KT99_01202"/>
<feature type="transmembrane region" description="Helical" evidence="1">
    <location>
        <begin position="20"/>
        <end position="35"/>
    </location>
</feature>
<feature type="transmembrane region" description="Helical" evidence="1">
    <location>
        <begin position="71"/>
        <end position="91"/>
    </location>
</feature>
<organism evidence="2 3">
    <name type="scientific">Shewanella benthica KT99</name>
    <dbReference type="NCBI Taxonomy" id="314608"/>
    <lineage>
        <taxon>Bacteria</taxon>
        <taxon>Pseudomonadati</taxon>
        <taxon>Pseudomonadota</taxon>
        <taxon>Gammaproteobacteria</taxon>
        <taxon>Alteromonadales</taxon>
        <taxon>Shewanellaceae</taxon>
        <taxon>Shewanella</taxon>
    </lineage>
</organism>
<evidence type="ECO:0000313" key="3">
    <source>
        <dbReference type="Proteomes" id="UP000005839"/>
    </source>
</evidence>
<gene>
    <name evidence="2" type="ORF">KT99_01202</name>
</gene>
<name>A9EIT5_9GAMM</name>
<feature type="transmembrane region" description="Helical" evidence="1">
    <location>
        <begin position="41"/>
        <end position="59"/>
    </location>
</feature>
<protein>
    <submittedName>
        <fullName evidence="2">Uncharacterized protein</fullName>
    </submittedName>
</protein>
<keyword evidence="1" id="KW-0812">Transmembrane</keyword>
<dbReference type="EMBL" id="ABIC01000033">
    <property type="protein sequence ID" value="EDP99732.1"/>
    <property type="molecule type" value="Genomic_DNA"/>
</dbReference>
<reference evidence="2 3" key="1">
    <citation type="submission" date="2007-10" db="EMBL/GenBank/DDBJ databases">
        <authorList>
            <person name="Yayanos A."/>
            <person name="Ferriera S."/>
            <person name="Johnson J."/>
            <person name="Kravitz S."/>
            <person name="Halpern A."/>
            <person name="Remington K."/>
            <person name="Beeson K."/>
            <person name="Tran B."/>
            <person name="Rogers Y.-H."/>
            <person name="Friedman R."/>
            <person name="Venter J.C."/>
        </authorList>
    </citation>
    <scope>NUCLEOTIDE SEQUENCE [LARGE SCALE GENOMIC DNA]</scope>
    <source>
        <strain evidence="2 3">KT99</strain>
    </source>
</reference>
<keyword evidence="1" id="KW-1133">Transmembrane helix</keyword>
<dbReference type="AlphaFoldDB" id="A9EIT5"/>
<keyword evidence="1" id="KW-0472">Membrane</keyword>
<accession>A9EIT5</accession>
<comment type="caution">
    <text evidence="2">The sequence shown here is derived from an EMBL/GenBank/DDBJ whole genome shotgun (WGS) entry which is preliminary data.</text>
</comment>
<evidence type="ECO:0000313" key="2">
    <source>
        <dbReference type="EMBL" id="EDP99732.1"/>
    </source>
</evidence>
<sequence>MESKIQRLHMFMIELNDTGWRYWLVTAALLTYGVIVDPLGYMLAIGLTVVHLLHFIMMKRSVTAFPIQVRFWYLSLLLLAQIEGLQWIYWIPTIGTWAQVLLGYCAMARFVSLLPWNSSERFSFARVTRTFLARPVKGSIKQNVSAENKARKL</sequence>
<evidence type="ECO:0000256" key="1">
    <source>
        <dbReference type="SAM" id="Phobius"/>
    </source>
</evidence>
<dbReference type="Proteomes" id="UP000005839">
    <property type="component" value="Unassembled WGS sequence"/>
</dbReference>
<feature type="transmembrane region" description="Helical" evidence="1">
    <location>
        <begin position="97"/>
        <end position="116"/>
    </location>
</feature>
<keyword evidence="3" id="KW-1185">Reference proteome</keyword>